<dbReference type="SUPFAM" id="SSF55486">
    <property type="entry name" value="Metalloproteases ('zincins'), catalytic domain"/>
    <property type="match status" value="1"/>
</dbReference>
<proteinExistence type="predicted"/>
<dbReference type="AlphaFoldDB" id="A0A2M9ZBH7"/>
<reference evidence="1 2" key="1">
    <citation type="submission" date="2017-07" db="EMBL/GenBank/DDBJ databases">
        <title>Leptospira spp. isolated from tropical soils.</title>
        <authorList>
            <person name="Thibeaux R."/>
            <person name="Iraola G."/>
            <person name="Ferres I."/>
            <person name="Bierque E."/>
            <person name="Girault D."/>
            <person name="Soupe-Gilbert M.-E."/>
            <person name="Picardeau M."/>
            <person name="Goarant C."/>
        </authorList>
    </citation>
    <scope>NUCLEOTIDE SEQUENCE [LARGE SCALE GENOMIC DNA]</scope>
    <source>
        <strain evidence="1 2">FH2-C-A2</strain>
    </source>
</reference>
<organism evidence="1 2">
    <name type="scientific">Leptospira wolffii</name>
    <dbReference type="NCBI Taxonomy" id="409998"/>
    <lineage>
        <taxon>Bacteria</taxon>
        <taxon>Pseudomonadati</taxon>
        <taxon>Spirochaetota</taxon>
        <taxon>Spirochaetia</taxon>
        <taxon>Leptospirales</taxon>
        <taxon>Leptospiraceae</taxon>
        <taxon>Leptospira</taxon>
    </lineage>
</organism>
<dbReference type="RefSeq" id="WP_100759126.1">
    <property type="nucleotide sequence ID" value="NZ_NPDT01000004.1"/>
</dbReference>
<evidence type="ECO:0000313" key="2">
    <source>
        <dbReference type="Proteomes" id="UP000231912"/>
    </source>
</evidence>
<comment type="caution">
    <text evidence="1">The sequence shown here is derived from an EMBL/GenBank/DDBJ whole genome shotgun (WGS) entry which is preliminary data.</text>
</comment>
<sequence>MLFRFRILILLTFCIACDTNKSSELPPAVYQYIAIDYLISQDPDRSSVYFSSVRDVGVEVAYETGAEPYTGVFAYPGSYYVWSVTYKNLADIFADRSYNVGVTVPTDLSDMTEFPDQLKTSWTIPQLLALESSYRRKSSSFSTANFFIAFVQGHLDGSPGVIGVTISGTLGLRAPAIFLFKEVIQNYNDSLSPDKVKKAEQMTVTHELSHALGLVNSGIPMYTAHQDTAHGNHCTNSLCGMYWGLSETSVNLMNPSNPLILGQECRDDVRHYKP</sequence>
<dbReference type="EMBL" id="NPDT01000004">
    <property type="protein sequence ID" value="PJZ65687.1"/>
    <property type="molecule type" value="Genomic_DNA"/>
</dbReference>
<protein>
    <submittedName>
        <fullName evidence="1">Uncharacterized protein</fullName>
    </submittedName>
</protein>
<dbReference type="Proteomes" id="UP000231912">
    <property type="component" value="Unassembled WGS sequence"/>
</dbReference>
<accession>A0A2M9ZBH7</accession>
<name>A0A2M9ZBH7_9LEPT</name>
<evidence type="ECO:0000313" key="1">
    <source>
        <dbReference type="EMBL" id="PJZ65687.1"/>
    </source>
</evidence>
<gene>
    <name evidence="1" type="ORF">CH371_12230</name>
</gene>